<protein>
    <submittedName>
        <fullName evidence="13">Putative G-protein coupled receptor 83</fullName>
    </submittedName>
</protein>
<dbReference type="PANTHER" id="PTHR24235:SF29">
    <property type="entry name" value="GH23382P"/>
    <property type="match status" value="1"/>
</dbReference>
<dbReference type="SUPFAM" id="SSF81321">
    <property type="entry name" value="Family A G protein-coupled receptor-like"/>
    <property type="match status" value="2"/>
</dbReference>
<feature type="transmembrane region" description="Helical" evidence="11">
    <location>
        <begin position="388"/>
        <end position="412"/>
    </location>
</feature>
<dbReference type="InterPro" id="IPR017452">
    <property type="entry name" value="GPCR_Rhodpsn_7TM"/>
</dbReference>
<comment type="subcellular location">
    <subcellularLocation>
        <location evidence="1">Membrane</location>
        <topology evidence="1">Multi-pass membrane protein</topology>
    </subcellularLocation>
</comment>
<evidence type="ECO:0000256" key="4">
    <source>
        <dbReference type="ARBA" id="ARBA00022989"/>
    </source>
</evidence>
<evidence type="ECO:0000256" key="11">
    <source>
        <dbReference type="SAM" id="Phobius"/>
    </source>
</evidence>
<feature type="domain" description="G-protein coupled receptors family 1 profile" evidence="12">
    <location>
        <begin position="1"/>
        <end position="409"/>
    </location>
</feature>
<keyword evidence="5 9" id="KW-0297">G-protein coupled receptor</keyword>
<dbReference type="GO" id="GO:0016020">
    <property type="term" value="C:membrane"/>
    <property type="evidence" value="ECO:0007669"/>
    <property type="project" value="UniProtKB-SubCell"/>
</dbReference>
<dbReference type="PRINTS" id="PR00237">
    <property type="entry name" value="GPCRRHODOPSN"/>
</dbReference>
<accession>A0A834RGD2</accession>
<evidence type="ECO:0000256" key="7">
    <source>
        <dbReference type="ARBA" id="ARBA00023170"/>
    </source>
</evidence>
<feature type="transmembrane region" description="Helical" evidence="11">
    <location>
        <begin position="39"/>
        <end position="67"/>
    </location>
</feature>
<dbReference type="PANTHER" id="PTHR24235">
    <property type="entry name" value="NEUROPEPTIDE Y RECEPTOR"/>
    <property type="match status" value="1"/>
</dbReference>
<feature type="compositionally biased region" description="Basic and acidic residues" evidence="10">
    <location>
        <begin position="548"/>
        <end position="565"/>
    </location>
</feature>
<evidence type="ECO:0000256" key="8">
    <source>
        <dbReference type="ARBA" id="ARBA00023224"/>
    </source>
</evidence>
<evidence type="ECO:0000256" key="3">
    <source>
        <dbReference type="ARBA" id="ARBA00022692"/>
    </source>
</evidence>
<keyword evidence="15" id="KW-1185">Reference proteome</keyword>
<dbReference type="InterPro" id="IPR000276">
    <property type="entry name" value="GPCR_Rhodpsn"/>
</dbReference>
<feature type="region of interest" description="Disordered" evidence="10">
    <location>
        <begin position="446"/>
        <end position="579"/>
    </location>
</feature>
<reference evidence="15" key="1">
    <citation type="journal article" date="2020" name="PLoS Negl. Trop. Dis.">
        <title>High-quality nuclear genome for Sarcoptes scabiei-A critical resource for a neglected parasite.</title>
        <authorList>
            <person name="Korhonen P.K."/>
            <person name="Gasser R.B."/>
            <person name="Ma G."/>
            <person name="Wang T."/>
            <person name="Stroehlein A.J."/>
            <person name="Young N.D."/>
            <person name="Ang C.S."/>
            <person name="Fernando D.D."/>
            <person name="Lu H.C."/>
            <person name="Taylor S."/>
            <person name="Reynolds S.L."/>
            <person name="Mofiz E."/>
            <person name="Najaraj S.H."/>
            <person name="Gowda H."/>
            <person name="Madugundu A."/>
            <person name="Renuse S."/>
            <person name="Holt D."/>
            <person name="Pandey A."/>
            <person name="Papenfuss A.T."/>
            <person name="Fischer K."/>
        </authorList>
    </citation>
    <scope>NUCLEOTIDE SEQUENCE [LARGE SCALE GENOMIC DNA]</scope>
</reference>
<evidence type="ECO:0000256" key="9">
    <source>
        <dbReference type="RuleBase" id="RU000688"/>
    </source>
</evidence>
<evidence type="ECO:0000313" key="14">
    <source>
        <dbReference type="EnsemblMetazoa" id="KAF7496128.1"/>
    </source>
</evidence>
<evidence type="ECO:0000256" key="6">
    <source>
        <dbReference type="ARBA" id="ARBA00023136"/>
    </source>
</evidence>
<comment type="similarity">
    <text evidence="2 9">Belongs to the G-protein coupled receptor 1 family.</text>
</comment>
<feature type="compositionally biased region" description="Basic residues" evidence="10">
    <location>
        <begin position="110"/>
        <end position="128"/>
    </location>
</feature>
<feature type="transmembrane region" description="Helical" evidence="11">
    <location>
        <begin position="252"/>
        <end position="274"/>
    </location>
</feature>
<evidence type="ECO:0000256" key="2">
    <source>
        <dbReference type="ARBA" id="ARBA00010663"/>
    </source>
</evidence>
<reference evidence="13" key="2">
    <citation type="submission" date="2020-01" db="EMBL/GenBank/DDBJ databases">
        <authorList>
            <person name="Korhonen P.K.K."/>
            <person name="Guangxu M.G."/>
            <person name="Wang T.W."/>
            <person name="Stroehlein A.J.S."/>
            <person name="Young N.D."/>
            <person name="Ang C.-S.A."/>
            <person name="Fernando D.W.F."/>
            <person name="Lu H.L."/>
            <person name="Taylor S.T."/>
            <person name="Ehtesham M.E.M."/>
            <person name="Najaraj S.H.N."/>
            <person name="Harsha G.H.G."/>
            <person name="Madugundu A.M."/>
            <person name="Renuse S.R."/>
            <person name="Holt D.H."/>
            <person name="Pandey A.P."/>
            <person name="Papenfuss A.P."/>
            <person name="Gasser R.B.G."/>
            <person name="Fischer K.F."/>
        </authorList>
    </citation>
    <scope>NUCLEOTIDE SEQUENCE</scope>
    <source>
        <strain evidence="13">SSS_KF_BRIS2020</strain>
    </source>
</reference>
<feature type="compositionally biased region" description="Pro residues" evidence="10">
    <location>
        <begin position="154"/>
        <end position="164"/>
    </location>
</feature>
<sequence>MSNDHHHVLILNLAISDLLLTCFNIPINIVRFVSTDWPFGAVICTLTPFIQSLSAHCNSVTMMVIAFERYKSLIGLSNETRRIRRFCSSFCFRQRKNDKFECDPNQQQLQHHRSHHHHHLHHHHHHQQHQQQQLNLEQSSIRSESFQNSSPIPSQAPPPPPPSVLSPLPSSSSPPRSPSWTTMNDPEVKGKSSTVISMPVASDPLPLDDHHRQYDAHNHYRQHNQSSNITNNGNQSSKTIISRSKQSSWKRLISLIWICSILLSIPHCLFNRVVVYPSLIEDFQALIRCATMFPNEESRVLLSILSPLSQYFLPIGLTALFYARIGCFLWRRTDPIGFVSEGRRMSILKRKRKRVKMLVIVVAVFATCWFPLHLYVTLIDFQIIQHHFGIYFVTHWIAMSSVCYNPFIYCWLNETFRHRIDPFIKRIEAVKNFLCCLPLRKNQKKTIDTRSNNNNNNNNNNDNNSNDDDDRNGRENNSTKSNDGKKRNSRNNNNNNHNHNNHSNETSNNNNNNNDDDNGGEENQRKRQHRNDCDEEKEGSEQEEEEIEYRIDIESHHQNNDEKRKNQLVKLNLTDSKLS</sequence>
<keyword evidence="7 9" id="KW-0675">Receptor</keyword>
<evidence type="ECO:0000259" key="12">
    <source>
        <dbReference type="PROSITE" id="PS50262"/>
    </source>
</evidence>
<dbReference type="PROSITE" id="PS00237">
    <property type="entry name" value="G_PROTEIN_RECEP_F1_1"/>
    <property type="match status" value="1"/>
</dbReference>
<feature type="transmembrane region" description="Helical" evidence="11">
    <location>
        <begin position="355"/>
        <end position="376"/>
    </location>
</feature>
<dbReference type="AlphaFoldDB" id="A0A834RGD2"/>
<evidence type="ECO:0000256" key="5">
    <source>
        <dbReference type="ARBA" id="ARBA00023040"/>
    </source>
</evidence>
<feature type="compositionally biased region" description="Polar residues" evidence="10">
    <location>
        <begin position="135"/>
        <end position="148"/>
    </location>
</feature>
<dbReference type="EMBL" id="WVUK01000038">
    <property type="protein sequence ID" value="KAF7496128.1"/>
    <property type="molecule type" value="Genomic_DNA"/>
</dbReference>
<evidence type="ECO:0000313" key="13">
    <source>
        <dbReference type="EMBL" id="KAF7496128.1"/>
    </source>
</evidence>
<dbReference type="Pfam" id="PF00001">
    <property type="entry name" value="7tm_1"/>
    <property type="match status" value="2"/>
</dbReference>
<feature type="region of interest" description="Disordered" evidence="10">
    <location>
        <begin position="103"/>
        <end position="193"/>
    </location>
</feature>
<feature type="transmembrane region" description="Helical" evidence="11">
    <location>
        <begin position="7"/>
        <end position="27"/>
    </location>
</feature>
<evidence type="ECO:0000256" key="10">
    <source>
        <dbReference type="SAM" id="MobiDB-lite"/>
    </source>
</evidence>
<feature type="compositionally biased region" description="Acidic residues" evidence="10">
    <location>
        <begin position="533"/>
        <end position="547"/>
    </location>
</feature>
<dbReference type="Proteomes" id="UP000070412">
    <property type="component" value="Unassembled WGS sequence"/>
</dbReference>
<feature type="transmembrane region" description="Helical" evidence="11">
    <location>
        <begin position="311"/>
        <end position="330"/>
    </location>
</feature>
<feature type="compositionally biased region" description="Low complexity" evidence="10">
    <location>
        <begin position="450"/>
        <end position="464"/>
    </location>
</feature>
<name>A0A834RGD2_SARSC</name>
<dbReference type="GO" id="GO:0004930">
    <property type="term" value="F:G protein-coupled receptor activity"/>
    <property type="evidence" value="ECO:0007669"/>
    <property type="project" value="UniProtKB-KW"/>
</dbReference>
<reference evidence="14" key="3">
    <citation type="submission" date="2022-06" db="UniProtKB">
        <authorList>
            <consortium name="EnsemblMetazoa"/>
        </authorList>
    </citation>
    <scope>IDENTIFICATION</scope>
</reference>
<keyword evidence="6 11" id="KW-0472">Membrane</keyword>
<dbReference type="Gene3D" id="1.20.1070.10">
    <property type="entry name" value="Rhodopsin 7-helix transmembrane proteins"/>
    <property type="match status" value="2"/>
</dbReference>
<proteinExistence type="inferred from homology"/>
<organism evidence="13">
    <name type="scientific">Sarcoptes scabiei</name>
    <name type="common">Itch mite</name>
    <name type="synonym">Acarus scabiei</name>
    <dbReference type="NCBI Taxonomy" id="52283"/>
    <lineage>
        <taxon>Eukaryota</taxon>
        <taxon>Metazoa</taxon>
        <taxon>Ecdysozoa</taxon>
        <taxon>Arthropoda</taxon>
        <taxon>Chelicerata</taxon>
        <taxon>Arachnida</taxon>
        <taxon>Acari</taxon>
        <taxon>Acariformes</taxon>
        <taxon>Sarcoptiformes</taxon>
        <taxon>Astigmata</taxon>
        <taxon>Psoroptidia</taxon>
        <taxon>Sarcoptoidea</taxon>
        <taxon>Sarcoptidae</taxon>
        <taxon>Sarcoptinae</taxon>
        <taxon>Sarcoptes</taxon>
    </lineage>
</organism>
<feature type="compositionally biased region" description="Low complexity" evidence="10">
    <location>
        <begin position="490"/>
        <end position="513"/>
    </location>
</feature>
<feature type="compositionally biased region" description="Low complexity" evidence="10">
    <location>
        <begin position="165"/>
        <end position="174"/>
    </location>
</feature>
<dbReference type="EnsemblMetazoa" id="SSS_5366s_mrna">
    <property type="protein sequence ID" value="KAF7496128.1"/>
    <property type="gene ID" value="SSS_5366"/>
</dbReference>
<keyword evidence="8 9" id="KW-0807">Transducer</keyword>
<keyword evidence="3 9" id="KW-0812">Transmembrane</keyword>
<evidence type="ECO:0000256" key="1">
    <source>
        <dbReference type="ARBA" id="ARBA00004141"/>
    </source>
</evidence>
<keyword evidence="4 11" id="KW-1133">Transmembrane helix</keyword>
<gene>
    <name evidence="13" type="ORF">SSS_5366</name>
</gene>
<dbReference type="PROSITE" id="PS50262">
    <property type="entry name" value="G_PROTEIN_RECEP_F1_2"/>
    <property type="match status" value="1"/>
</dbReference>
<dbReference type="OrthoDB" id="10053194at2759"/>
<evidence type="ECO:0000313" key="15">
    <source>
        <dbReference type="Proteomes" id="UP000070412"/>
    </source>
</evidence>